<dbReference type="EMBL" id="UNQJ01000013">
    <property type="protein sequence ID" value="SYZ33806.1"/>
    <property type="molecule type" value="Genomic_DNA"/>
</dbReference>
<reference evidence="3" key="1">
    <citation type="submission" date="2018-08" db="EMBL/GenBank/DDBJ databases">
        <authorList>
            <person name="Ferrada E.E."/>
            <person name="Latorre B.A."/>
        </authorList>
    </citation>
    <scope>NUCLEOTIDE SEQUENCE [LARGE SCALE GENOMIC DNA]</scope>
    <source>
        <strain evidence="3">Propionibacterium_australiense1</strain>
    </source>
</reference>
<feature type="transmembrane region" description="Helical" evidence="1">
    <location>
        <begin position="333"/>
        <end position="355"/>
    </location>
</feature>
<protein>
    <submittedName>
        <fullName evidence="2">DUF2330 domain-containing protein</fullName>
    </submittedName>
</protein>
<dbReference type="OrthoDB" id="275368at2"/>
<dbReference type="AlphaFoldDB" id="A0A383S964"/>
<evidence type="ECO:0000313" key="5">
    <source>
        <dbReference type="Proteomes" id="UP000279336"/>
    </source>
</evidence>
<reference evidence="2 5" key="3">
    <citation type="submission" date="2018-10" db="EMBL/GenBank/DDBJ databases">
        <title>Propionibacterium australiense Genome Sequencing and Assembly.</title>
        <authorList>
            <person name="Bernier A.-M."/>
            <person name="Bernard K."/>
        </authorList>
    </citation>
    <scope>NUCLEOTIDE SEQUENCE [LARGE SCALE GENOMIC DNA]</scope>
    <source>
        <strain evidence="2 5">NML98A078</strain>
    </source>
</reference>
<keyword evidence="1" id="KW-0812">Transmembrane</keyword>
<organism evidence="3 4">
    <name type="scientific">Propionibacterium australiense</name>
    <dbReference type="NCBI Taxonomy" id="119981"/>
    <lineage>
        <taxon>Bacteria</taxon>
        <taxon>Bacillati</taxon>
        <taxon>Actinomycetota</taxon>
        <taxon>Actinomycetes</taxon>
        <taxon>Propionibacteriales</taxon>
        <taxon>Propionibacteriaceae</taxon>
        <taxon>Propionibacterium</taxon>
    </lineage>
</organism>
<dbReference type="EMBL" id="RCIW01000009">
    <property type="protein sequence ID" value="RLP09898.1"/>
    <property type="molecule type" value="Genomic_DNA"/>
</dbReference>
<keyword evidence="1" id="KW-0472">Membrane</keyword>
<evidence type="ECO:0000313" key="2">
    <source>
        <dbReference type="EMBL" id="RLP09898.1"/>
    </source>
</evidence>
<proteinExistence type="predicted"/>
<name>A0A383S964_9ACTN</name>
<gene>
    <name evidence="2" type="ORF">D7U36_06900</name>
    <name evidence="3" type="ORF">PROPAUS_1759</name>
</gene>
<evidence type="ECO:0000256" key="1">
    <source>
        <dbReference type="SAM" id="Phobius"/>
    </source>
</evidence>
<sequence length="366" mass="39023">MTPQRPLPITHSPARILLHTVLVVLLSGALWFAPRPAVACACGAIVPDPDSDSTIDGETSVLSWDGSHETITMVMSMTSSAQDVAWIMPAPAGTTVELGSMDTIDALREDSQPRIEHKKDWTPRFPWLTGPGASGASEGAASTVEVESTSTVGPFEVVTLASNDADALTDWLVENGYPDRSDLVEPFQDYLDEGWRVLAVRLTPESAGERLHDGLPPMTLGFDTDTPVYPIRLSSMAASRQLVRLYVVSAHQLDIAQQAAPSQPLDLLFSGTVAASDAGLATGFDGSDQVWLTTYGGDLAPSAISNDFTFTQASADEPFQRVTTRWDTTPGEWLGLLITAAVPLVAVAVLVTVVVRRVRGRARAGG</sequence>
<dbReference type="InterPro" id="IPR019283">
    <property type="entry name" value="DUF2330"/>
</dbReference>
<dbReference type="Pfam" id="PF10092">
    <property type="entry name" value="DUF2330"/>
    <property type="match status" value="1"/>
</dbReference>
<dbReference type="Proteomes" id="UP000263928">
    <property type="component" value="Unassembled WGS sequence"/>
</dbReference>
<dbReference type="Proteomes" id="UP000279336">
    <property type="component" value="Unassembled WGS sequence"/>
</dbReference>
<evidence type="ECO:0000313" key="3">
    <source>
        <dbReference type="EMBL" id="SYZ33806.1"/>
    </source>
</evidence>
<dbReference type="RefSeq" id="WP_119162144.1">
    <property type="nucleotide sequence ID" value="NZ_LR134442.1"/>
</dbReference>
<evidence type="ECO:0000313" key="4">
    <source>
        <dbReference type="Proteomes" id="UP000263928"/>
    </source>
</evidence>
<keyword evidence="1" id="KW-1133">Transmembrane helix</keyword>
<accession>A0A383S964</accession>
<reference evidence="4" key="2">
    <citation type="submission" date="2018-08" db="EMBL/GenBank/DDBJ databases">
        <authorList>
            <person name="Hornung B."/>
        </authorList>
    </citation>
    <scope>NUCLEOTIDE SEQUENCE [LARGE SCALE GENOMIC DNA]</scope>
</reference>
<keyword evidence="4" id="KW-1185">Reference proteome</keyword>